<dbReference type="SUPFAM" id="SSF48371">
    <property type="entry name" value="ARM repeat"/>
    <property type="match status" value="2"/>
</dbReference>
<sequence length="1770" mass="198327">MIQEQGRKPPSYAYKPEKDSIRLHKNMTQRKLSPYWLRSLLVGLGIAVILTFIVAVIILLLNPSGILGATANRFSALLTLPARAPQVLLLPLLVFLVASVGTLFTAQPLALIMYLREVHQAQEGYHKLYTPLTALTNLRQSAEEYQYNPTAPTTTVEEEQVSILDLVQQQDTHQLILGVPGAGKTTALRVYQYIASQRPLALAFARDRIPVYVPMKNYSLFLKGHQHQHSGRAEELAAGSLFAFLQESDLPGLRYLRSSVSHLAQQGRLLLLCDGLNEVDTNYLSAISEELVDLMRHTQNRLVMTCREVDYREQHDLIQLVNEGNALRAVIYPLQPEQVQEFVERYVERQDRTWQHTAGQIMQVIDRSRLRYHCTNPMMLFTLMGIIDKIGVERGKQIDTRGRLLREYVKQLIAYEQHQAKWHNRGPAEQDVVRFLGEVACAARWANDRNALQLRISSSRLAPGDNRVGRIDFDELADELRYWLDEHPAQGPFATEDEEELNGPYDDLPQLLQFALSAALVELSPRGVLSFRHELIAEYFVAEYFYAAARKSQASLLSIREELLEHVERWSEPVAIWAGLLDNPLALAERFGALGRSNPAYVLQALALALVCVGVLWTPPQAEQQRPIVLPTSVEEALAIAVRNRLARERLARIFTRCAEEGGQEVYRSLLPLIMVEGVDELLVLLDQNIVPELLFTHLQDAVDNVAYEAQVKRLTRILGRFGSIVIDRAVQLCQPLPERSLRLRAAAVNILGGTGEARAVEPLVARLRDTEPFIVERATNGLLRLGPTLTLMRIIQELENRSTDQLTQRVHRAVLIILGRFLEEQDVRRQVTIMQYQRILEAIVPVLTSNYQTEPEVQRQACEILIRQGRNTTESGMRDNRWEKVIEAIMRYLPSQNEVAAHNVMLVLQNIGTAVTPVLLEQLNQPSEVVRTRVVEILKHLRDTRALPRLLRLLSDTSPAVQHQSAQALRIYAPESIAGLLDLVLSAPNEMVAENAAKILSDIGEAVVVPIINVLFRVVPGRTRLLVQTLAYVHDPRAVPPLITLLQTPHIEPLLAVTIMRALSQFPEQRVVPPLLAVLSESNPQLYEEAIEALSQLGEIALNDLIEALDVEQETLVVQRVRRAILSMTPFPGEQLIRALATCNDQQMQQVMAIFKQQGMEAAQVLVRQLNHNDERIRNLVYQTLNELPGPIVVPALLEVLNLPSLRRVITTILLKYPESAISPLVELLGDQERGDVAAAILPLFGTRILRSLVSGLDDQRGMAREYAQRIMVTLVRQSNEPQNIARAIVHLFSPPLPPRAREVLLNVLTEELTDVCMPALLEGLEDAHLIGDVAEAFGRLVRKETLRQAALDNLLRALYSDERRRGAELALIKIGASAVPRVGELITDKNQLVAKAAKHVLREIGVPALSFILKAHSDRSYPARRMAAMEVFHSMDIEAIKDELISRLASESPDDISMAVSLLLERIHFEADQRSADSVMIPELVEYVQAHGVEETNLRIIALLLLVGEHITVDYIVQSLAANPQHRKQLTNMLLLLGEETQDVLLDVFNDGQTTVELRAEVAAVLSMVSAPKVVADAAQNVSSYGLAKTRTSVLFPEQLAISLRALGGLLASGHWNPRKLQELRDACEADSPALDLFNVLLGWRYEPQLAKLQSDLDAQKEAHKQEIVTLTARIVADQKRAQTLEEDLEKLQKEHGQRGDELKKAEQEKTTLRTNLEQLTKEKNTLKASLDQALKEKGALEARLKGAQSSQPAKPAGQQQAAQTKQQ</sequence>
<feature type="compositionally biased region" description="Basic and acidic residues" evidence="1">
    <location>
        <begin position="1695"/>
        <end position="1714"/>
    </location>
</feature>
<keyword evidence="2" id="KW-1133">Transmembrane helix</keyword>
<dbReference type="OrthoDB" id="134574at2"/>
<dbReference type="InterPro" id="IPR011989">
    <property type="entry name" value="ARM-like"/>
</dbReference>
<dbReference type="PANTHER" id="PTHR12697">
    <property type="entry name" value="PBS LYASE HEAT-LIKE PROTEIN"/>
    <property type="match status" value="1"/>
</dbReference>
<proteinExistence type="predicted"/>
<dbReference type="SMART" id="SM00567">
    <property type="entry name" value="EZ_HEAT"/>
    <property type="match status" value="7"/>
</dbReference>
<dbReference type="KEGG" id="kbs:EPA93_43735"/>
<feature type="transmembrane region" description="Helical" evidence="2">
    <location>
        <begin position="87"/>
        <end position="106"/>
    </location>
</feature>
<dbReference type="EMBL" id="CP035758">
    <property type="protein sequence ID" value="QBD82519.1"/>
    <property type="molecule type" value="Genomic_DNA"/>
</dbReference>
<evidence type="ECO:0000313" key="3">
    <source>
        <dbReference type="EMBL" id="QBD82519.1"/>
    </source>
</evidence>
<accession>A0A4P6K2Y2</accession>
<dbReference type="InterPro" id="IPR016024">
    <property type="entry name" value="ARM-type_fold"/>
</dbReference>
<dbReference type="Proteomes" id="UP000290365">
    <property type="component" value="Chromosome"/>
</dbReference>
<feature type="region of interest" description="Disordered" evidence="1">
    <location>
        <begin position="1740"/>
        <end position="1770"/>
    </location>
</feature>
<keyword evidence="2" id="KW-0472">Membrane</keyword>
<dbReference type="GO" id="GO:0016491">
    <property type="term" value="F:oxidoreductase activity"/>
    <property type="evidence" value="ECO:0007669"/>
    <property type="project" value="TreeGrafter"/>
</dbReference>
<dbReference type="PANTHER" id="PTHR12697:SF5">
    <property type="entry name" value="DEOXYHYPUSINE HYDROXYLASE"/>
    <property type="match status" value="1"/>
</dbReference>
<dbReference type="Gene3D" id="1.25.10.10">
    <property type="entry name" value="Leucine-rich Repeat Variant"/>
    <property type="match status" value="4"/>
</dbReference>
<evidence type="ECO:0000256" key="1">
    <source>
        <dbReference type="SAM" id="MobiDB-lite"/>
    </source>
</evidence>
<evidence type="ECO:0000256" key="2">
    <source>
        <dbReference type="SAM" id="Phobius"/>
    </source>
</evidence>
<dbReference type="Gene3D" id="3.40.50.300">
    <property type="entry name" value="P-loop containing nucleotide triphosphate hydrolases"/>
    <property type="match status" value="1"/>
</dbReference>
<dbReference type="SUPFAM" id="SSF52540">
    <property type="entry name" value="P-loop containing nucleoside triphosphate hydrolases"/>
    <property type="match status" value="1"/>
</dbReference>
<gene>
    <name evidence="3" type="ORF">EPA93_43735</name>
</gene>
<evidence type="ECO:0000313" key="4">
    <source>
        <dbReference type="Proteomes" id="UP000290365"/>
    </source>
</evidence>
<feature type="transmembrane region" description="Helical" evidence="2">
    <location>
        <begin position="35"/>
        <end position="61"/>
    </location>
</feature>
<organism evidence="3 4">
    <name type="scientific">Ktedonosporobacter rubrisoli</name>
    <dbReference type="NCBI Taxonomy" id="2509675"/>
    <lineage>
        <taxon>Bacteria</taxon>
        <taxon>Bacillati</taxon>
        <taxon>Chloroflexota</taxon>
        <taxon>Ktedonobacteria</taxon>
        <taxon>Ktedonobacterales</taxon>
        <taxon>Ktedonosporobacteraceae</taxon>
        <taxon>Ktedonosporobacter</taxon>
    </lineage>
</organism>
<dbReference type="InterPro" id="IPR004155">
    <property type="entry name" value="PBS_lyase_HEAT"/>
</dbReference>
<evidence type="ECO:0008006" key="5">
    <source>
        <dbReference type="Google" id="ProtNLM"/>
    </source>
</evidence>
<name>A0A4P6K2Y2_KTERU</name>
<feature type="region of interest" description="Disordered" evidence="1">
    <location>
        <begin position="1695"/>
        <end position="1723"/>
    </location>
</feature>
<feature type="compositionally biased region" description="Low complexity" evidence="1">
    <location>
        <begin position="1750"/>
        <end position="1770"/>
    </location>
</feature>
<dbReference type="InterPro" id="IPR027417">
    <property type="entry name" value="P-loop_NTPase"/>
</dbReference>
<keyword evidence="2" id="KW-0812">Transmembrane</keyword>
<reference evidence="3 4" key="1">
    <citation type="submission" date="2019-01" db="EMBL/GenBank/DDBJ databases">
        <title>Ktedonosporobacter rubrisoli SCAWS-G2.</title>
        <authorList>
            <person name="Huang Y."/>
            <person name="Yan B."/>
        </authorList>
    </citation>
    <scope>NUCLEOTIDE SEQUENCE [LARGE SCALE GENOMIC DNA]</scope>
    <source>
        <strain evidence="3 4">SCAWS-G2</strain>
    </source>
</reference>
<protein>
    <recommendedName>
        <fullName evidence="5">NACHT domain-containing protein</fullName>
    </recommendedName>
</protein>
<keyword evidence="4" id="KW-1185">Reference proteome</keyword>
<dbReference type="Pfam" id="PF13646">
    <property type="entry name" value="HEAT_2"/>
    <property type="match status" value="1"/>
</dbReference>